<evidence type="ECO:0000256" key="1">
    <source>
        <dbReference type="ARBA" id="ARBA00004571"/>
    </source>
</evidence>
<dbReference type="Gene3D" id="2.40.170.20">
    <property type="entry name" value="TonB-dependent receptor, beta-barrel domain"/>
    <property type="match status" value="1"/>
</dbReference>
<dbReference type="InterPro" id="IPR037066">
    <property type="entry name" value="Plug_dom_sf"/>
</dbReference>
<dbReference type="Pfam" id="PF07715">
    <property type="entry name" value="Plug"/>
    <property type="match status" value="1"/>
</dbReference>
<evidence type="ECO:0000259" key="9">
    <source>
        <dbReference type="Pfam" id="PF07715"/>
    </source>
</evidence>
<accession>A0ABW2Z9R9</accession>
<comment type="caution">
    <text evidence="10">The sequence shown here is derived from an EMBL/GenBank/DDBJ whole genome shotgun (WGS) entry which is preliminary data.</text>
</comment>
<dbReference type="RefSeq" id="WP_377137316.1">
    <property type="nucleotide sequence ID" value="NZ_JBHTIA010000002.1"/>
</dbReference>
<dbReference type="InterPro" id="IPR036942">
    <property type="entry name" value="Beta-barrel_TonB_sf"/>
</dbReference>
<keyword evidence="5 7" id="KW-0472">Membrane</keyword>
<dbReference type="PROSITE" id="PS52016">
    <property type="entry name" value="TONB_DEPENDENT_REC_3"/>
    <property type="match status" value="1"/>
</dbReference>
<dbReference type="InterPro" id="IPR023996">
    <property type="entry name" value="TonB-dep_OMP_SusC/RagA"/>
</dbReference>
<evidence type="ECO:0000313" key="11">
    <source>
        <dbReference type="Proteomes" id="UP001597073"/>
    </source>
</evidence>
<keyword evidence="3 7" id="KW-1134">Transmembrane beta strand</keyword>
<feature type="chain" id="PRO_5046281979" evidence="8">
    <location>
        <begin position="33"/>
        <end position="1167"/>
    </location>
</feature>
<dbReference type="NCBIfam" id="TIGR04056">
    <property type="entry name" value="OMP_RagA_SusC"/>
    <property type="match status" value="1"/>
</dbReference>
<dbReference type="Pfam" id="PF13715">
    <property type="entry name" value="CarbopepD_reg_2"/>
    <property type="match status" value="1"/>
</dbReference>
<protein>
    <submittedName>
        <fullName evidence="10">SusC/RagA family TonB-linked outer membrane protein</fullName>
    </submittedName>
</protein>
<dbReference type="Proteomes" id="UP001597073">
    <property type="component" value="Unassembled WGS sequence"/>
</dbReference>
<evidence type="ECO:0000256" key="6">
    <source>
        <dbReference type="ARBA" id="ARBA00023237"/>
    </source>
</evidence>
<organism evidence="10 11">
    <name type="scientific">Mucilaginibacter lutimaris</name>
    <dbReference type="NCBI Taxonomy" id="931629"/>
    <lineage>
        <taxon>Bacteria</taxon>
        <taxon>Pseudomonadati</taxon>
        <taxon>Bacteroidota</taxon>
        <taxon>Sphingobacteriia</taxon>
        <taxon>Sphingobacteriales</taxon>
        <taxon>Sphingobacteriaceae</taxon>
        <taxon>Mucilaginibacter</taxon>
    </lineage>
</organism>
<dbReference type="Gene3D" id="2.170.130.10">
    <property type="entry name" value="TonB-dependent receptor, plug domain"/>
    <property type="match status" value="1"/>
</dbReference>
<gene>
    <name evidence="10" type="ORF">ACFQZI_00635</name>
</gene>
<feature type="domain" description="TonB-dependent receptor plug" evidence="9">
    <location>
        <begin position="222"/>
        <end position="342"/>
    </location>
</feature>
<evidence type="ECO:0000256" key="7">
    <source>
        <dbReference type="PROSITE-ProRule" id="PRU01360"/>
    </source>
</evidence>
<reference evidence="11" key="1">
    <citation type="journal article" date="2019" name="Int. J. Syst. Evol. Microbiol.">
        <title>The Global Catalogue of Microorganisms (GCM) 10K type strain sequencing project: providing services to taxonomists for standard genome sequencing and annotation.</title>
        <authorList>
            <consortium name="The Broad Institute Genomics Platform"/>
            <consortium name="The Broad Institute Genome Sequencing Center for Infectious Disease"/>
            <person name="Wu L."/>
            <person name="Ma J."/>
        </authorList>
    </citation>
    <scope>NUCLEOTIDE SEQUENCE [LARGE SCALE GENOMIC DNA]</scope>
    <source>
        <strain evidence="11">CCUG 60742</strain>
    </source>
</reference>
<dbReference type="InterPro" id="IPR008969">
    <property type="entry name" value="CarboxyPept-like_regulatory"/>
</dbReference>
<evidence type="ECO:0000256" key="4">
    <source>
        <dbReference type="ARBA" id="ARBA00022692"/>
    </source>
</evidence>
<evidence type="ECO:0000256" key="5">
    <source>
        <dbReference type="ARBA" id="ARBA00023136"/>
    </source>
</evidence>
<dbReference type="InterPro" id="IPR023997">
    <property type="entry name" value="TonB-dep_OMP_SusC/RagA_CS"/>
</dbReference>
<keyword evidence="8" id="KW-0732">Signal</keyword>
<name>A0ABW2Z9R9_9SPHI</name>
<evidence type="ECO:0000256" key="3">
    <source>
        <dbReference type="ARBA" id="ARBA00022452"/>
    </source>
</evidence>
<evidence type="ECO:0000256" key="8">
    <source>
        <dbReference type="SAM" id="SignalP"/>
    </source>
</evidence>
<keyword evidence="4 7" id="KW-0812">Transmembrane</keyword>
<keyword evidence="11" id="KW-1185">Reference proteome</keyword>
<keyword evidence="2 7" id="KW-0813">Transport</keyword>
<comment type="similarity">
    <text evidence="7">Belongs to the TonB-dependent receptor family.</text>
</comment>
<evidence type="ECO:0000313" key="10">
    <source>
        <dbReference type="EMBL" id="MFD0763337.1"/>
    </source>
</evidence>
<sequence>MLKKLPAKRFFSKMLLRMMGAVFLVIYTSAFAQSTPTVALYSFNWQNQPVEKVFKQIEDATKVHFSYNPADVDFKRRINLKVTNKQLNDVIDALASQINVRYKIAGETVMIQALKNNPGTAEAFTLKGKVLDSDKLPLPGVTVVNTKNDKSAVTNSAGEFAVEANTGDVITFRMLGFESSSVIASENVKFVIINLKPGSTELKTVVVTALGIKREQRALGYAFAEVDGNDLKKARETNVMNSLAGKVPGLIINSTAGGPAGSSRVIIRGNTTITGNNQPLYVVDGVPIDNSNYGQVGGGKYSGGQDFGDAISAINPDDVDKISVLKGPSASALYGSRAGNGVILITTKRGGQRKELGIEFNSTSSFEKQLTTLDGNQFIYGQGSSEQLVIDAAQAKNTLFNNFGPRLDPNLQVIGFDGVYRPYALVKNNIQDFFRTGSTFTNTIALSNSSDKGNFRLSISDLRNNDIVPGSNMRRNTFNFTGSSKFGKNLTVEARVMYMNENVKNRPSLADDPGNIGNNFIGLANNVDQAYFKTGYKDIEGNYVEWGGGQYRLDPYWVINEMTNRTKKNRMIGGLQANYVFTSWLNLQGRASTDFTYFDYEKFSPRSTPGSLTGRLETTNQKVQTTEADMLLTAQKQVTPSLNLSARVGASISHSFNPGYTGSYINQVATDVVSSNSFSDKTIVQIPPRGRETRSVYGLLSAGYKGYLYLDATVRRDAVSTLPTDNNEYTYPSVSASFVFTDAFKIPKSILSFGKLRASAAEVGSDTDPYQLNPTYQLNPQTFNGIPLGGIATTILPSHLVPTRTRSFEVGTDLKFFADRIGLDVTYYTSKSRDQINTVNIALSSGFPQQSVNAGVISNKGIEIALNAKPIVTKDFSWDLNVNFARNVNNVESLAEGIPYLTLSDARWLGTSVVARPNTAYGAILGYGGQKDDEGNAVLDPVTLAPLQTVDREVLGKGTWSWTGGLSSQFYYKNFGLSFVVDVKHGASLFSMTNLFNVIRGSSLITLPGRAEWIASEEARQTAGMSSEQWAAAGNVRGYVPQGVVQTGVDGSGKPIYAKNTKAVDPSIYWANYYSDGNGVATPFIYDASYIKMREITLSYNIPSAISSKWGIKNMSVALVSRNPFIIHKNVPNVDPDSNYNNGNGQGLEYGSLPSRKSWGFNLNVKF</sequence>
<dbReference type="InterPro" id="IPR039426">
    <property type="entry name" value="TonB-dep_rcpt-like"/>
</dbReference>
<feature type="signal peptide" evidence="8">
    <location>
        <begin position="1"/>
        <end position="32"/>
    </location>
</feature>
<proteinExistence type="inferred from homology"/>
<evidence type="ECO:0000256" key="2">
    <source>
        <dbReference type="ARBA" id="ARBA00022448"/>
    </source>
</evidence>
<dbReference type="SUPFAM" id="SSF56935">
    <property type="entry name" value="Porins"/>
    <property type="match status" value="1"/>
</dbReference>
<dbReference type="InterPro" id="IPR012910">
    <property type="entry name" value="Plug_dom"/>
</dbReference>
<dbReference type="NCBIfam" id="TIGR04057">
    <property type="entry name" value="SusC_RagA_signa"/>
    <property type="match status" value="1"/>
</dbReference>
<dbReference type="EMBL" id="JBHTIA010000002">
    <property type="protein sequence ID" value="MFD0763337.1"/>
    <property type="molecule type" value="Genomic_DNA"/>
</dbReference>
<keyword evidence="6 7" id="KW-0998">Cell outer membrane</keyword>
<comment type="subcellular location">
    <subcellularLocation>
        <location evidence="1 7">Cell outer membrane</location>
        <topology evidence="1 7">Multi-pass membrane protein</topology>
    </subcellularLocation>
</comment>
<dbReference type="Gene3D" id="3.55.50.30">
    <property type="match status" value="1"/>
</dbReference>
<dbReference type="SUPFAM" id="SSF49464">
    <property type="entry name" value="Carboxypeptidase regulatory domain-like"/>
    <property type="match status" value="1"/>
</dbReference>